<evidence type="ECO:0000256" key="4">
    <source>
        <dbReference type="ARBA" id="ARBA00043988"/>
    </source>
</evidence>
<protein>
    <submittedName>
        <fullName evidence="5">Methyltransferase domain-containing protein</fullName>
    </submittedName>
</protein>
<keyword evidence="6" id="KW-1185">Reference proteome</keyword>
<dbReference type="OrthoDB" id="264333at2"/>
<dbReference type="Gene3D" id="3.40.50.150">
    <property type="entry name" value="Vaccinia Virus protein VP39"/>
    <property type="match status" value="1"/>
</dbReference>
<dbReference type="AlphaFoldDB" id="A0A4R1BLM6"/>
<name>A0A4R1BLM6_9ACTN</name>
<dbReference type="InterPro" id="IPR019410">
    <property type="entry name" value="Methyltransf_16"/>
</dbReference>
<dbReference type="EMBL" id="SKBU01000012">
    <property type="protein sequence ID" value="TCJ18341.1"/>
    <property type="molecule type" value="Genomic_DNA"/>
</dbReference>
<dbReference type="SUPFAM" id="SSF53335">
    <property type="entry name" value="S-adenosyl-L-methionine-dependent methyltransferases"/>
    <property type="match status" value="1"/>
</dbReference>
<dbReference type="RefSeq" id="WP_132690008.1">
    <property type="nucleotide sequence ID" value="NZ_SKBU01000012.1"/>
</dbReference>
<comment type="similarity">
    <text evidence="4">Belongs to the methyltransferase superfamily. METTL23 family.</text>
</comment>
<evidence type="ECO:0000313" key="6">
    <source>
        <dbReference type="Proteomes" id="UP000295244"/>
    </source>
</evidence>
<keyword evidence="3" id="KW-0949">S-adenosyl-L-methionine</keyword>
<dbReference type="InterPro" id="IPR029063">
    <property type="entry name" value="SAM-dependent_MTases_sf"/>
</dbReference>
<dbReference type="Pfam" id="PF10294">
    <property type="entry name" value="Methyltransf_16"/>
    <property type="match status" value="1"/>
</dbReference>
<dbReference type="CDD" id="cd02440">
    <property type="entry name" value="AdoMet_MTases"/>
    <property type="match status" value="1"/>
</dbReference>
<dbReference type="PANTHER" id="PTHR14614">
    <property type="entry name" value="HEPATOCELLULAR CARCINOMA-ASSOCIATED ANTIGEN"/>
    <property type="match status" value="1"/>
</dbReference>
<evidence type="ECO:0000313" key="5">
    <source>
        <dbReference type="EMBL" id="TCJ18341.1"/>
    </source>
</evidence>
<dbReference type="GO" id="GO:0008168">
    <property type="term" value="F:methyltransferase activity"/>
    <property type="evidence" value="ECO:0007669"/>
    <property type="project" value="UniProtKB-KW"/>
</dbReference>
<evidence type="ECO:0000256" key="3">
    <source>
        <dbReference type="ARBA" id="ARBA00022691"/>
    </source>
</evidence>
<gene>
    <name evidence="5" type="ORF">E0L93_06270</name>
</gene>
<sequence>MLPERLRAHLSGRTDLKETTLRIGDREYRLMHPAAPYALIDEEEFARDERLPYWAELWPSAVALARQLEELGPCLSGRRVIELGCGVGLPAIVALAHGARVLATDHYASALDFARHNAERNTGYALQTALLDWRAPEPVGKFGLVMAADVLYERRNVGPLLALISELLESGGEVLIADPQRASAPLFAQEMRRQGFRHSSGMAEVELDGPVVRVELHRFVRQGRHTTRA</sequence>
<comment type="caution">
    <text evidence="5">The sequence shown here is derived from an EMBL/GenBank/DDBJ whole genome shotgun (WGS) entry which is preliminary data.</text>
</comment>
<accession>A0A4R1BLM6</accession>
<evidence type="ECO:0000256" key="2">
    <source>
        <dbReference type="ARBA" id="ARBA00022679"/>
    </source>
</evidence>
<dbReference type="PANTHER" id="PTHR14614:SF164">
    <property type="entry name" value="HISTONE-ARGININE METHYLTRANSFERASE METTL23"/>
    <property type="match status" value="1"/>
</dbReference>
<dbReference type="Proteomes" id="UP000295244">
    <property type="component" value="Unassembled WGS sequence"/>
</dbReference>
<organism evidence="5 6">
    <name type="scientific">Rubrobacter taiwanensis</name>
    <dbReference type="NCBI Taxonomy" id="185139"/>
    <lineage>
        <taxon>Bacteria</taxon>
        <taxon>Bacillati</taxon>
        <taxon>Actinomycetota</taxon>
        <taxon>Rubrobacteria</taxon>
        <taxon>Rubrobacterales</taxon>
        <taxon>Rubrobacteraceae</taxon>
        <taxon>Rubrobacter</taxon>
    </lineage>
</organism>
<evidence type="ECO:0000256" key="1">
    <source>
        <dbReference type="ARBA" id="ARBA00022603"/>
    </source>
</evidence>
<keyword evidence="1 5" id="KW-0489">Methyltransferase</keyword>
<keyword evidence="2 5" id="KW-0808">Transferase</keyword>
<proteinExistence type="inferred from homology"/>
<dbReference type="GO" id="GO:0032259">
    <property type="term" value="P:methylation"/>
    <property type="evidence" value="ECO:0007669"/>
    <property type="project" value="UniProtKB-KW"/>
</dbReference>
<reference evidence="5 6" key="1">
    <citation type="submission" date="2019-03" db="EMBL/GenBank/DDBJ databases">
        <title>Whole genome sequence of a novel Rubrobacter taiwanensis strain, isolated from Yellowstone National Park.</title>
        <authorList>
            <person name="Freed S."/>
            <person name="Ramaley R.F."/>
            <person name="Kyndt J.A."/>
        </authorList>
    </citation>
    <scope>NUCLEOTIDE SEQUENCE [LARGE SCALE GENOMIC DNA]</scope>
    <source>
        <strain evidence="5 6">Yellowstone</strain>
    </source>
</reference>